<keyword evidence="2" id="KW-0472">Membrane</keyword>
<name>F8N5L8_9BACT</name>
<sequence length="112" mass="13182">MNKKLSSVTAFLANYKYLITIVLGVLFVGFIDEDSFLQRMKYDIQISGLKDEIRKYDALNDSANLELKRLQRNPRYIEKIAREHYFMKADDEDIFVFSTDKIDDQLNAKMSE</sequence>
<dbReference type="InterPro" id="IPR007060">
    <property type="entry name" value="FtsL/DivIC"/>
</dbReference>
<evidence type="ECO:0000313" key="3">
    <source>
        <dbReference type="EMBL" id="EGN58176.1"/>
    </source>
</evidence>
<evidence type="ECO:0000256" key="1">
    <source>
        <dbReference type="SAM" id="Coils"/>
    </source>
</evidence>
<gene>
    <name evidence="3" type="ORF">Premu_2830</name>
</gene>
<dbReference type="STRING" id="688246.Premu_2830"/>
<evidence type="ECO:0000256" key="2">
    <source>
        <dbReference type="SAM" id="Phobius"/>
    </source>
</evidence>
<dbReference type="RefSeq" id="WP_007576207.1">
    <property type="nucleotide sequence ID" value="NZ_BPTS01000002.1"/>
</dbReference>
<keyword evidence="1" id="KW-0175">Coiled coil</keyword>
<dbReference type="HOGENOM" id="CLU_148655_1_1_10"/>
<keyword evidence="4" id="KW-1185">Reference proteome</keyword>
<dbReference type="EMBL" id="GL945017">
    <property type="protein sequence ID" value="EGN58176.1"/>
    <property type="molecule type" value="Genomic_DNA"/>
</dbReference>
<accession>F8N5L8</accession>
<proteinExistence type="predicted"/>
<keyword evidence="2" id="KW-0812">Transmembrane</keyword>
<feature type="transmembrane region" description="Helical" evidence="2">
    <location>
        <begin position="12"/>
        <end position="31"/>
    </location>
</feature>
<dbReference type="Pfam" id="PF04977">
    <property type="entry name" value="DivIC"/>
    <property type="match status" value="1"/>
</dbReference>
<reference evidence="4" key="1">
    <citation type="journal article" date="2011" name="Stand. Genomic Sci.">
        <title>Non-contiguous finished genome sequence of the opportunistic oral pathogen Prevotella multisaccharivorax type strain (PPPA20).</title>
        <authorList>
            <person name="Pati A."/>
            <person name="Gronow S."/>
            <person name="Lu M."/>
            <person name="Lapidus A."/>
            <person name="Nolan M."/>
            <person name="Lucas S."/>
            <person name="Hammon N."/>
            <person name="Deshpande S."/>
            <person name="Cheng J.F."/>
            <person name="Tapia R."/>
            <person name="Han C."/>
            <person name="Goodwin L."/>
            <person name="Pitluck S."/>
            <person name="Liolios K."/>
            <person name="Pagani I."/>
            <person name="Mavromatis K."/>
            <person name="Mikhailova N."/>
            <person name="Huntemann M."/>
            <person name="Chen A."/>
            <person name="Palaniappan K."/>
            <person name="Land M."/>
            <person name="Hauser L."/>
            <person name="Detter J.C."/>
            <person name="Brambilla E.M."/>
            <person name="Rohde M."/>
            <person name="Goker M."/>
            <person name="Woyke T."/>
            <person name="Bristow J."/>
            <person name="Eisen J.A."/>
            <person name="Markowitz V."/>
            <person name="Hugenholtz P."/>
            <person name="Kyrpides N.C."/>
            <person name="Klenk H.P."/>
            <person name="Ivanova N."/>
        </authorList>
    </citation>
    <scope>NUCLEOTIDE SEQUENCE [LARGE SCALE GENOMIC DNA]</scope>
    <source>
        <strain evidence="4">DSM 17128</strain>
    </source>
</reference>
<dbReference type="AlphaFoldDB" id="F8N5L8"/>
<feature type="coiled-coil region" evidence="1">
    <location>
        <begin position="46"/>
        <end position="73"/>
    </location>
</feature>
<protein>
    <submittedName>
        <fullName evidence="3">Septum formation initiator</fullName>
    </submittedName>
</protein>
<organism evidence="3 4">
    <name type="scientific">Hallella multisaccharivorax DSM 17128</name>
    <dbReference type="NCBI Taxonomy" id="688246"/>
    <lineage>
        <taxon>Bacteria</taxon>
        <taxon>Pseudomonadati</taxon>
        <taxon>Bacteroidota</taxon>
        <taxon>Bacteroidia</taxon>
        <taxon>Bacteroidales</taxon>
        <taxon>Prevotellaceae</taxon>
        <taxon>Hallella</taxon>
    </lineage>
</organism>
<dbReference type="eggNOG" id="COG2919">
    <property type="taxonomic scope" value="Bacteria"/>
</dbReference>
<evidence type="ECO:0000313" key="4">
    <source>
        <dbReference type="Proteomes" id="UP000002772"/>
    </source>
</evidence>
<keyword evidence="2" id="KW-1133">Transmembrane helix</keyword>
<dbReference type="OrthoDB" id="1467719at2"/>
<dbReference type="Proteomes" id="UP000002772">
    <property type="component" value="Unassembled WGS sequence"/>
</dbReference>